<feature type="transmembrane region" description="Helical" evidence="1">
    <location>
        <begin position="79"/>
        <end position="100"/>
    </location>
</feature>
<evidence type="ECO:0000256" key="1">
    <source>
        <dbReference type="SAM" id="Phobius"/>
    </source>
</evidence>
<accession>A0A1S7LF30</accession>
<dbReference type="EMBL" id="LO017727">
    <property type="protein sequence ID" value="CRH05128.1"/>
    <property type="molecule type" value="Genomic_DNA"/>
</dbReference>
<gene>
    <name evidence="2" type="ORF">MAGMO_0929</name>
</gene>
<feature type="transmembrane region" description="Helical" evidence="1">
    <location>
        <begin position="6"/>
        <end position="26"/>
    </location>
</feature>
<keyword evidence="1" id="KW-0812">Transmembrane</keyword>
<keyword evidence="1" id="KW-1133">Transmembrane helix</keyword>
<reference evidence="2" key="1">
    <citation type="submission" date="2015-04" db="EMBL/GenBank/DDBJ databases">
        <authorList>
            <person name="Syromyatnikov M.Y."/>
            <person name="Popov V.N."/>
        </authorList>
    </citation>
    <scope>NUCLEOTIDE SEQUENCE</scope>
    <source>
        <strain evidence="2">MO-1</strain>
    </source>
</reference>
<proteinExistence type="predicted"/>
<sequence>MTFNYALPLISLIAAAMLGLFFAFVWRRLMGTMSFRYISQQFIHHAKPLLSLNHDDDDQFFHHYKSLIKLIFRYMGRNLLAMALGLAPFLLAMLLLFPMVRDQLNQELHQVVLYPPLEPAPISRVARCEEEPAKLLLPYGLGCADPYTNTAICWQESSCMWLSLLDFDLRQVAPPQGVQPDEQRAGYLLVRPTAGDGNPLWPFLSDFEAALYALFSLMAMLGFLWPKRRQR</sequence>
<organism evidence="2">
    <name type="scientific">Magnetococcus massalia (strain MO-1)</name>
    <dbReference type="NCBI Taxonomy" id="451514"/>
    <lineage>
        <taxon>Bacteria</taxon>
        <taxon>Pseudomonadati</taxon>
        <taxon>Pseudomonadota</taxon>
        <taxon>Magnetococcia</taxon>
        <taxon>Magnetococcales</taxon>
        <taxon>Magnetococcaceae</taxon>
        <taxon>Magnetococcus</taxon>
    </lineage>
</organism>
<name>A0A1S7LF30_MAGMO</name>
<protein>
    <submittedName>
        <fullName evidence="2">Uncharacterized protein</fullName>
    </submittedName>
</protein>
<feature type="transmembrane region" description="Helical" evidence="1">
    <location>
        <begin position="209"/>
        <end position="226"/>
    </location>
</feature>
<evidence type="ECO:0000313" key="2">
    <source>
        <dbReference type="EMBL" id="CRH05128.1"/>
    </source>
</evidence>
<dbReference type="AlphaFoldDB" id="A0A1S7LF30"/>
<keyword evidence="1" id="KW-0472">Membrane</keyword>